<keyword evidence="2 6" id="KW-0489">Methyltransferase</keyword>
<dbReference type="eggNOG" id="arCOG01018">
    <property type="taxonomic scope" value="Archaea"/>
</dbReference>
<accession>A0A0A7GFL4</accession>
<dbReference type="NCBIfam" id="TIGR00050">
    <property type="entry name" value="rRNA_methyl_1"/>
    <property type="match status" value="1"/>
</dbReference>
<dbReference type="InterPro" id="IPR029028">
    <property type="entry name" value="Alpha/beta_knot_MTases"/>
</dbReference>
<dbReference type="Pfam" id="PF00588">
    <property type="entry name" value="SpoU_methylase"/>
    <property type="match status" value="1"/>
</dbReference>
<dbReference type="PIRSF" id="PIRSF004808">
    <property type="entry name" value="LasT"/>
    <property type="match status" value="1"/>
</dbReference>
<dbReference type="InterPro" id="IPR029026">
    <property type="entry name" value="tRNA_m1G_MTases_N"/>
</dbReference>
<evidence type="ECO:0000256" key="4">
    <source>
        <dbReference type="ARBA" id="ARBA00022691"/>
    </source>
</evidence>
<dbReference type="SUPFAM" id="SSF75217">
    <property type="entry name" value="alpha/beta knot"/>
    <property type="match status" value="1"/>
</dbReference>
<organism evidence="6 7">
    <name type="scientific">Geoglobus acetivorans</name>
    <dbReference type="NCBI Taxonomy" id="565033"/>
    <lineage>
        <taxon>Archaea</taxon>
        <taxon>Methanobacteriati</taxon>
        <taxon>Methanobacteriota</taxon>
        <taxon>Archaeoglobi</taxon>
        <taxon>Archaeoglobales</taxon>
        <taxon>Archaeoglobaceae</taxon>
        <taxon>Geoglobus</taxon>
    </lineage>
</organism>
<evidence type="ECO:0000256" key="3">
    <source>
        <dbReference type="ARBA" id="ARBA00022679"/>
    </source>
</evidence>
<dbReference type="InterPro" id="IPR001537">
    <property type="entry name" value="SpoU_MeTrfase"/>
</dbReference>
<sequence length="233" mass="26244">MIDVVLVELKIPENIGFIARAMKNFGFRNLVLYNCHVTRESYITASHARDILDNATVIDSLEEYLAGKSLVVATTGIRSRNIGSYIRKAVTPGELKKIITGNSAILFGREDFGLLDEEIRLCNAVVSIPTSEEYPVMNVSHAAAVILYELSGIEAGQEFEPATQKDVDILVGYFRELMNEVWYPKHRIDKSTVVLKRAFGRAGMSKYELNHISGIIRKTVLYIKHLKFRHGKK</sequence>
<gene>
    <name evidence="6" type="ORF">GACE_1620</name>
</gene>
<name>A0A0A7GFL4_GEOAI</name>
<comment type="similarity">
    <text evidence="1">Belongs to the class IV-like SAM-binding methyltransferase superfamily. RNA methyltransferase TrmH family.</text>
</comment>
<dbReference type="GeneID" id="24798200"/>
<dbReference type="PANTHER" id="PTHR42786">
    <property type="entry name" value="TRNA/RRNA METHYLTRANSFERASE"/>
    <property type="match status" value="1"/>
</dbReference>
<dbReference type="GO" id="GO:0003723">
    <property type="term" value="F:RNA binding"/>
    <property type="evidence" value="ECO:0007669"/>
    <property type="project" value="InterPro"/>
</dbReference>
<dbReference type="EMBL" id="CP009552">
    <property type="protein sequence ID" value="AIY90653.1"/>
    <property type="molecule type" value="Genomic_DNA"/>
</dbReference>
<dbReference type="CDD" id="cd18093">
    <property type="entry name" value="SpoU-like_TrmJ"/>
    <property type="match status" value="1"/>
</dbReference>
<dbReference type="Gene3D" id="3.40.1280.10">
    <property type="match status" value="1"/>
</dbReference>
<dbReference type="HOGENOM" id="CLU_056931_3_0_2"/>
<dbReference type="RefSeq" id="WP_048092548.1">
    <property type="nucleotide sequence ID" value="NZ_CP009552.1"/>
</dbReference>
<reference evidence="6 7" key="1">
    <citation type="journal article" date="2015" name="Appl. Environ. Microbiol.">
        <title>The Geoglobus acetivorans genome: Fe(III) reduction, acetate utilization, autotrophic growth, and degradation of aromatic compounds in a hyperthermophilic archaeon.</title>
        <authorList>
            <person name="Mardanov A.V."/>
            <person name="Slododkina G.B."/>
            <person name="Slobodkin A.I."/>
            <person name="Beletsky A.V."/>
            <person name="Gavrilov S.N."/>
            <person name="Kublanov I.V."/>
            <person name="Bonch-Osmolovskaya E.A."/>
            <person name="Skryabin K.G."/>
            <person name="Ravin N.V."/>
        </authorList>
    </citation>
    <scope>NUCLEOTIDE SEQUENCE [LARGE SCALE GENOMIC DNA]</scope>
    <source>
        <strain evidence="6 7">SBH6</strain>
    </source>
</reference>
<dbReference type="KEGG" id="gac:GACE_1620"/>
<dbReference type="STRING" id="565033.GACE_1620"/>
<evidence type="ECO:0000259" key="5">
    <source>
        <dbReference type="Pfam" id="PF00588"/>
    </source>
</evidence>
<evidence type="ECO:0000313" key="6">
    <source>
        <dbReference type="EMBL" id="AIY90653.1"/>
    </source>
</evidence>
<dbReference type="GO" id="GO:0005829">
    <property type="term" value="C:cytosol"/>
    <property type="evidence" value="ECO:0007669"/>
    <property type="project" value="TreeGrafter"/>
</dbReference>
<protein>
    <submittedName>
        <fullName evidence="6">RNA methylase</fullName>
    </submittedName>
</protein>
<evidence type="ECO:0000256" key="2">
    <source>
        <dbReference type="ARBA" id="ARBA00022603"/>
    </source>
</evidence>
<dbReference type="GO" id="GO:0002128">
    <property type="term" value="P:tRNA nucleoside ribose methylation"/>
    <property type="evidence" value="ECO:0007669"/>
    <property type="project" value="TreeGrafter"/>
</dbReference>
<dbReference type="AlphaFoldDB" id="A0A0A7GFL4"/>
<dbReference type="PANTHER" id="PTHR42786:SF2">
    <property type="entry name" value="TRNA (CYTIDINE_URIDINE-2'-O-)-METHYLTRANSFERASE TRMJ"/>
    <property type="match status" value="1"/>
</dbReference>
<keyword evidence="3" id="KW-0808">Transferase</keyword>
<feature type="domain" description="tRNA/rRNA methyltransferase SpoU type" evidence="5">
    <location>
        <begin position="3"/>
        <end position="148"/>
    </location>
</feature>
<evidence type="ECO:0000256" key="1">
    <source>
        <dbReference type="ARBA" id="ARBA00007228"/>
    </source>
</evidence>
<keyword evidence="4" id="KW-0949">S-adenosyl-L-methionine</keyword>
<dbReference type="InterPro" id="IPR004384">
    <property type="entry name" value="RNA_MeTrfase_TrmJ/LasT"/>
</dbReference>
<dbReference type="GO" id="GO:0008173">
    <property type="term" value="F:RNA methyltransferase activity"/>
    <property type="evidence" value="ECO:0007669"/>
    <property type="project" value="InterPro"/>
</dbReference>
<evidence type="ECO:0000313" key="7">
    <source>
        <dbReference type="Proteomes" id="UP000030624"/>
    </source>
</evidence>
<dbReference type="Proteomes" id="UP000030624">
    <property type="component" value="Chromosome"/>
</dbReference>
<proteinExistence type="inferred from homology"/>